<dbReference type="Pfam" id="PF02653">
    <property type="entry name" value="BPD_transp_2"/>
    <property type="match status" value="1"/>
</dbReference>
<comment type="subcellular location">
    <subcellularLocation>
        <location evidence="1">Cell membrane</location>
        <topology evidence="1">Multi-pass membrane protein</topology>
    </subcellularLocation>
</comment>
<dbReference type="PANTHER" id="PTHR30482">
    <property type="entry name" value="HIGH-AFFINITY BRANCHED-CHAIN AMINO ACID TRANSPORT SYSTEM PERMEASE"/>
    <property type="match status" value="1"/>
</dbReference>
<gene>
    <name evidence="8" type="ORF">NDR89_07120</name>
</gene>
<feature type="transmembrane region" description="Helical" evidence="7">
    <location>
        <begin position="133"/>
        <end position="154"/>
    </location>
</feature>
<feature type="transmembrane region" description="Helical" evidence="7">
    <location>
        <begin position="283"/>
        <end position="302"/>
    </location>
</feature>
<dbReference type="InterPro" id="IPR001851">
    <property type="entry name" value="ABC_transp_permease"/>
</dbReference>
<feature type="transmembrane region" description="Helical" evidence="7">
    <location>
        <begin position="247"/>
        <end position="271"/>
    </location>
</feature>
<dbReference type="CDD" id="cd06581">
    <property type="entry name" value="TM_PBP1_LivM_like"/>
    <property type="match status" value="1"/>
</dbReference>
<evidence type="ECO:0000256" key="7">
    <source>
        <dbReference type="SAM" id="Phobius"/>
    </source>
</evidence>
<evidence type="ECO:0000313" key="8">
    <source>
        <dbReference type="EMBL" id="USE77024.1"/>
    </source>
</evidence>
<dbReference type="Proteomes" id="UP001056648">
    <property type="component" value="Chromosome 1"/>
</dbReference>
<keyword evidence="2" id="KW-1003">Cell membrane</keyword>
<keyword evidence="3 7" id="KW-0812">Transmembrane</keyword>
<feature type="transmembrane region" description="Helical" evidence="7">
    <location>
        <begin position="56"/>
        <end position="76"/>
    </location>
</feature>
<evidence type="ECO:0000256" key="5">
    <source>
        <dbReference type="ARBA" id="ARBA00023136"/>
    </source>
</evidence>
<dbReference type="InterPro" id="IPR043428">
    <property type="entry name" value="LivM-like"/>
</dbReference>
<accession>A0ABY4VLU8</accession>
<feature type="region of interest" description="Disordered" evidence="6">
    <location>
        <begin position="316"/>
        <end position="356"/>
    </location>
</feature>
<name>A0ABY4VLU8_9BURK</name>
<dbReference type="RefSeq" id="WP_252251579.1">
    <property type="nucleotide sequence ID" value="NZ_CP098735.1"/>
</dbReference>
<proteinExistence type="predicted"/>
<protein>
    <submittedName>
        <fullName evidence="8">Branched-chain amino acid ABC transporter permease</fullName>
    </submittedName>
</protein>
<dbReference type="PANTHER" id="PTHR30482:SF10">
    <property type="entry name" value="HIGH-AFFINITY BRANCHED-CHAIN AMINO ACID TRANSPORT PROTEIN BRAE"/>
    <property type="match status" value="1"/>
</dbReference>
<evidence type="ECO:0000256" key="6">
    <source>
        <dbReference type="SAM" id="MobiDB-lite"/>
    </source>
</evidence>
<feature type="transmembrane region" description="Helical" evidence="7">
    <location>
        <begin position="110"/>
        <end position="127"/>
    </location>
</feature>
<reference evidence="8" key="1">
    <citation type="submission" date="2022-06" db="EMBL/GenBank/DDBJ databases">
        <title>Complete genome sequence and characterization of Cupriavidus gilardii QJ1 isolated from contaminating cells.</title>
        <authorList>
            <person name="Qi J."/>
        </authorList>
    </citation>
    <scope>NUCLEOTIDE SEQUENCE</scope>
    <source>
        <strain evidence="8">QJ1</strain>
    </source>
</reference>
<feature type="transmembrane region" description="Helical" evidence="7">
    <location>
        <begin position="161"/>
        <end position="179"/>
    </location>
</feature>
<evidence type="ECO:0000256" key="3">
    <source>
        <dbReference type="ARBA" id="ARBA00022692"/>
    </source>
</evidence>
<evidence type="ECO:0000256" key="4">
    <source>
        <dbReference type="ARBA" id="ARBA00022989"/>
    </source>
</evidence>
<feature type="compositionally biased region" description="Low complexity" evidence="6">
    <location>
        <begin position="330"/>
        <end position="356"/>
    </location>
</feature>
<keyword evidence="4 7" id="KW-1133">Transmembrane helix</keyword>
<evidence type="ECO:0000256" key="1">
    <source>
        <dbReference type="ARBA" id="ARBA00004651"/>
    </source>
</evidence>
<feature type="transmembrane region" description="Helical" evidence="7">
    <location>
        <begin position="209"/>
        <end position="227"/>
    </location>
</feature>
<organism evidence="8 9">
    <name type="scientific">Cupriavidus gilardii</name>
    <dbReference type="NCBI Taxonomy" id="82541"/>
    <lineage>
        <taxon>Bacteria</taxon>
        <taxon>Pseudomonadati</taxon>
        <taxon>Pseudomonadota</taxon>
        <taxon>Betaproteobacteria</taxon>
        <taxon>Burkholderiales</taxon>
        <taxon>Burkholderiaceae</taxon>
        <taxon>Cupriavidus</taxon>
    </lineage>
</organism>
<evidence type="ECO:0000256" key="2">
    <source>
        <dbReference type="ARBA" id="ARBA00022475"/>
    </source>
</evidence>
<dbReference type="EMBL" id="CP098735">
    <property type="protein sequence ID" value="USE77024.1"/>
    <property type="molecule type" value="Genomic_DNA"/>
</dbReference>
<keyword evidence="5 7" id="KW-0472">Membrane</keyword>
<sequence length="356" mass="37933">MNALQGKTGWALLLALAIAFPLLTTNSYYLTVMTLAFIYAIATLGLNLITGYTGQLNLAHGGFMAIGAYTLGILTVDHQMPFWAAFVLSGVVCMIVGYVVGVVSLRLKGHYFSIFTLCIGYIIYLLIEKWESLTHGTVGLIGIPVPAAIGPVSFDSVQAQYYLVLFFLVIGTFLMHRIVSSLLGRSFMAVRNSDALAEALGIDLMRTKVLSFVLSVAYAGFAGALYAGHVRFLGPDIARTDLTFDMVMAMLVGGIGTLLGPLLGALLVPWVTQTLQFLQDYRMLVFGPVLILLIIFLPDGIVGSYLKRQARRAAAARRGQRQPARRADGGHAAADAADGKAAAPAPASASAGADHA</sequence>
<keyword evidence="9" id="KW-1185">Reference proteome</keyword>
<feature type="transmembrane region" description="Helical" evidence="7">
    <location>
        <begin position="29"/>
        <end position="49"/>
    </location>
</feature>
<evidence type="ECO:0000313" key="9">
    <source>
        <dbReference type="Proteomes" id="UP001056648"/>
    </source>
</evidence>
<feature type="transmembrane region" description="Helical" evidence="7">
    <location>
        <begin position="82"/>
        <end position="103"/>
    </location>
</feature>